<dbReference type="PATRIC" id="fig|458.5.peg.2819"/>
<gene>
    <name evidence="2" type="ORF">Lrub_2704</name>
</gene>
<reference evidence="2 3" key="1">
    <citation type="submission" date="2015-11" db="EMBL/GenBank/DDBJ databases">
        <title>Genomic analysis of 38 Legionella species identifies large and diverse effector repertoires.</title>
        <authorList>
            <person name="Burstein D."/>
            <person name="Amaro F."/>
            <person name="Zusman T."/>
            <person name="Lifshitz Z."/>
            <person name="Cohen O."/>
            <person name="Gilbert J.A."/>
            <person name="Pupko T."/>
            <person name="Shuman H.A."/>
            <person name="Segal G."/>
        </authorList>
    </citation>
    <scope>NUCLEOTIDE SEQUENCE [LARGE SCALE GENOMIC DNA]</scope>
    <source>
        <strain evidence="2 3">WA-270A-C2</strain>
    </source>
</reference>
<dbReference type="STRING" id="458.Lrub_2704"/>
<dbReference type="EMBL" id="LNYT01000022">
    <property type="protein sequence ID" value="KTD45907.1"/>
    <property type="molecule type" value="Genomic_DNA"/>
</dbReference>
<dbReference type="AlphaFoldDB" id="A0A0W0XNC6"/>
<accession>A0A0W0XNC6</accession>
<evidence type="ECO:0000313" key="2">
    <source>
        <dbReference type="EMBL" id="KTD45907.1"/>
    </source>
</evidence>
<sequence>MAGLNKESLQEWKKKHQNARQEKQDVVVEQPKENPSPGEQVDNYNSLAEGDFETFNPNTD</sequence>
<evidence type="ECO:0000313" key="3">
    <source>
        <dbReference type="Proteomes" id="UP000054608"/>
    </source>
</evidence>
<protein>
    <submittedName>
        <fullName evidence="2">Uncharacterized protein</fullName>
    </submittedName>
</protein>
<dbReference type="OrthoDB" id="5651623at2"/>
<evidence type="ECO:0000256" key="1">
    <source>
        <dbReference type="SAM" id="MobiDB-lite"/>
    </source>
</evidence>
<feature type="compositionally biased region" description="Basic and acidic residues" evidence="1">
    <location>
        <begin position="19"/>
        <end position="32"/>
    </location>
</feature>
<name>A0A0W0XNC6_9GAMM</name>
<organism evidence="2 3">
    <name type="scientific">Legionella rubrilucens</name>
    <dbReference type="NCBI Taxonomy" id="458"/>
    <lineage>
        <taxon>Bacteria</taxon>
        <taxon>Pseudomonadati</taxon>
        <taxon>Pseudomonadota</taxon>
        <taxon>Gammaproteobacteria</taxon>
        <taxon>Legionellales</taxon>
        <taxon>Legionellaceae</taxon>
        <taxon>Legionella</taxon>
    </lineage>
</organism>
<feature type="region of interest" description="Disordered" evidence="1">
    <location>
        <begin position="1"/>
        <end position="60"/>
    </location>
</feature>
<dbReference type="RefSeq" id="WP_058532656.1">
    <property type="nucleotide sequence ID" value="NZ_CAAAIN010000004.1"/>
</dbReference>
<proteinExistence type="predicted"/>
<comment type="caution">
    <text evidence="2">The sequence shown here is derived from an EMBL/GenBank/DDBJ whole genome shotgun (WGS) entry which is preliminary data.</text>
</comment>
<dbReference type="Proteomes" id="UP000054608">
    <property type="component" value="Unassembled WGS sequence"/>
</dbReference>
<keyword evidence="3" id="KW-1185">Reference proteome</keyword>